<feature type="compositionally biased region" description="Polar residues" evidence="1">
    <location>
        <begin position="194"/>
        <end position="215"/>
    </location>
</feature>
<evidence type="ECO:0000256" key="1">
    <source>
        <dbReference type="SAM" id="MobiDB-lite"/>
    </source>
</evidence>
<reference evidence="4" key="1">
    <citation type="submission" date="2021-03" db="EMBL/GenBank/DDBJ databases">
        <title>Revisited historic fungal species revealed as producer of novel bioactive compounds through whole genome sequencing and comparative genomics.</title>
        <authorList>
            <person name="Vignolle G.A."/>
            <person name="Hochenegger N."/>
            <person name="Mach R.L."/>
            <person name="Mach-Aigner A.R."/>
            <person name="Javad Rahimi M."/>
            <person name="Salim K.A."/>
            <person name="Chan C.M."/>
            <person name="Lim L.B.L."/>
            <person name="Cai F."/>
            <person name="Druzhinina I.S."/>
            <person name="U'Ren J.M."/>
            <person name="Derntl C."/>
        </authorList>
    </citation>
    <scope>NUCLEOTIDE SEQUENCE</scope>
    <source>
        <strain evidence="4">TUCIM 5799</strain>
    </source>
</reference>
<dbReference type="AlphaFoldDB" id="A0A9P9WJU1"/>
<keyword evidence="2" id="KW-0812">Transmembrane</keyword>
<feature type="chain" id="PRO_5040483017" evidence="3">
    <location>
        <begin position="17"/>
        <end position="474"/>
    </location>
</feature>
<dbReference type="Proteomes" id="UP000829685">
    <property type="component" value="Unassembled WGS sequence"/>
</dbReference>
<evidence type="ECO:0000313" key="4">
    <source>
        <dbReference type="EMBL" id="KAI1867041.1"/>
    </source>
</evidence>
<keyword evidence="3" id="KW-0732">Signal</keyword>
<feature type="compositionally biased region" description="Low complexity" evidence="1">
    <location>
        <begin position="226"/>
        <end position="249"/>
    </location>
</feature>
<organism evidence="4 5">
    <name type="scientific">Neoarthrinium moseri</name>
    <dbReference type="NCBI Taxonomy" id="1658444"/>
    <lineage>
        <taxon>Eukaryota</taxon>
        <taxon>Fungi</taxon>
        <taxon>Dikarya</taxon>
        <taxon>Ascomycota</taxon>
        <taxon>Pezizomycotina</taxon>
        <taxon>Sordariomycetes</taxon>
        <taxon>Xylariomycetidae</taxon>
        <taxon>Amphisphaeriales</taxon>
        <taxon>Apiosporaceae</taxon>
        <taxon>Neoarthrinium</taxon>
    </lineage>
</organism>
<protein>
    <submittedName>
        <fullName evidence="4">Uncharacterized protein</fullName>
    </submittedName>
</protein>
<keyword evidence="2" id="KW-1133">Transmembrane helix</keyword>
<comment type="caution">
    <text evidence="4">The sequence shown here is derived from an EMBL/GenBank/DDBJ whole genome shotgun (WGS) entry which is preliminary data.</text>
</comment>
<feature type="compositionally biased region" description="Basic and acidic residues" evidence="1">
    <location>
        <begin position="456"/>
        <end position="468"/>
    </location>
</feature>
<accession>A0A9P9WJU1</accession>
<proteinExistence type="predicted"/>
<keyword evidence="2" id="KW-0472">Membrane</keyword>
<feature type="transmembrane region" description="Helical" evidence="2">
    <location>
        <begin position="119"/>
        <end position="141"/>
    </location>
</feature>
<feature type="region of interest" description="Disordered" evidence="1">
    <location>
        <begin position="184"/>
        <end position="262"/>
    </location>
</feature>
<name>A0A9P9WJU1_9PEZI</name>
<feature type="compositionally biased region" description="Low complexity" evidence="1">
    <location>
        <begin position="391"/>
        <end position="409"/>
    </location>
</feature>
<evidence type="ECO:0000256" key="2">
    <source>
        <dbReference type="SAM" id="Phobius"/>
    </source>
</evidence>
<feature type="region of interest" description="Disordered" evidence="1">
    <location>
        <begin position="455"/>
        <end position="474"/>
    </location>
</feature>
<feature type="region of interest" description="Disordered" evidence="1">
    <location>
        <begin position="384"/>
        <end position="426"/>
    </location>
</feature>
<keyword evidence="5" id="KW-1185">Reference proteome</keyword>
<feature type="region of interest" description="Disordered" evidence="1">
    <location>
        <begin position="294"/>
        <end position="371"/>
    </location>
</feature>
<evidence type="ECO:0000313" key="5">
    <source>
        <dbReference type="Proteomes" id="UP000829685"/>
    </source>
</evidence>
<gene>
    <name evidence="4" type="ORF">JX265_007617</name>
</gene>
<dbReference type="EMBL" id="JAFIMR010000019">
    <property type="protein sequence ID" value="KAI1867041.1"/>
    <property type="molecule type" value="Genomic_DNA"/>
</dbReference>
<feature type="transmembrane region" description="Helical" evidence="2">
    <location>
        <begin position="38"/>
        <end position="64"/>
    </location>
</feature>
<feature type="signal peptide" evidence="3">
    <location>
        <begin position="1"/>
        <end position="16"/>
    </location>
</feature>
<feature type="transmembrane region" description="Helical" evidence="2">
    <location>
        <begin position="76"/>
        <end position="99"/>
    </location>
</feature>
<sequence length="474" mass="50218">MSWLLLAVLGVAAVLATIATFVLEIANAVTSRTTTTTVHTAAAVAAALEGAVLGLLAVFFIMSLRHSTYYGQNKLGSIWFPAGLVAIVLATAASIVVLVVLGKETENVPILGGAEMPYLVGDAVTVGIAFTLQMVFVVVYFMGSRLAGDDRAHSLHTEGGRFTPQMRVKSIAYSKTLAGSYEPKERLPVDYQSPPGSSSGRSMAETMSSIRSSLSHKIRPVDSRTRLLSVRSTRSVRSTGSRTGRRPPSFDSLAPAEQGFDSWDTSAVDPQNRQVIDTSLPAAGAPRFLGGLETIPASPTVSRSPSPGYALDLEPPPKRNVRRSRSYSPVPRPPPAMTPDGSTSELNIHPLFRTDSPTPPPAATPGTSIIAAPDVARTRTVSAKSLNRMRSGSLPASSSPLSAHGSLESLKSSKAPSPTGERLSPLATELVEERQMTPPLPEWILNAGCRSSLAEYHSRKARDSKADSGLDLAQ</sequence>
<evidence type="ECO:0000256" key="3">
    <source>
        <dbReference type="SAM" id="SignalP"/>
    </source>
</evidence>